<dbReference type="PANTHER" id="PTHR24248">
    <property type="entry name" value="ADRENERGIC RECEPTOR-RELATED G-PROTEIN COUPLED RECEPTOR"/>
    <property type="match status" value="1"/>
</dbReference>
<name>A0A8J2L6D1_9HEXA</name>
<proteinExistence type="predicted"/>
<accession>A0A8J2L6D1</accession>
<comment type="caution">
    <text evidence="5">The sequence shown here is derived from an EMBL/GenBank/DDBJ whole genome shotgun (WGS) entry which is preliminary data.</text>
</comment>
<evidence type="ECO:0000256" key="3">
    <source>
        <dbReference type="ARBA" id="ARBA00023170"/>
    </source>
</evidence>
<dbReference type="GO" id="GO:0004937">
    <property type="term" value="F:alpha1-adrenergic receptor activity"/>
    <property type="evidence" value="ECO:0007669"/>
    <property type="project" value="TreeGrafter"/>
</dbReference>
<keyword evidence="3" id="KW-0675">Receptor</keyword>
<dbReference type="GO" id="GO:0005886">
    <property type="term" value="C:plasma membrane"/>
    <property type="evidence" value="ECO:0007669"/>
    <property type="project" value="TreeGrafter"/>
</dbReference>
<dbReference type="GO" id="GO:0007200">
    <property type="term" value="P:phospholipase C-activating G protein-coupled receptor signaling pathway"/>
    <property type="evidence" value="ECO:0007669"/>
    <property type="project" value="TreeGrafter"/>
</dbReference>
<dbReference type="EMBL" id="CAJVCH010551436">
    <property type="protein sequence ID" value="CAG7829413.1"/>
    <property type="molecule type" value="Genomic_DNA"/>
</dbReference>
<sequence length="129" mass="14970">MAHQRISSGDFKVFESKLDDKFSVQDSSVVISASYGGICNGALCNRCKVPERVFDLFFWLGYFNSCLNPFIYACTSREFQRAFRRILCRRAPQRPHISRAIYRANVPNRCLDRQCNGNIAMHQLNHQWS</sequence>
<evidence type="ECO:0000256" key="2">
    <source>
        <dbReference type="ARBA" id="ARBA00023040"/>
    </source>
</evidence>
<keyword evidence="4" id="KW-0807">Transducer</keyword>
<comment type="subcellular location">
    <subcellularLocation>
        <location evidence="1">Membrane</location>
        <topology evidence="1">Multi-pass membrane protein</topology>
    </subcellularLocation>
</comment>
<dbReference type="GO" id="GO:0007267">
    <property type="term" value="P:cell-cell signaling"/>
    <property type="evidence" value="ECO:0007669"/>
    <property type="project" value="TreeGrafter"/>
</dbReference>
<keyword evidence="2" id="KW-0297">G-protein coupled receptor</keyword>
<dbReference type="PANTHER" id="PTHR24248:SF72">
    <property type="entry name" value="G-PROTEIN COUPLED RECEPTORS FAMILY 1 PROFILE DOMAIN-CONTAINING PROTEIN"/>
    <property type="match status" value="1"/>
</dbReference>
<dbReference type="GO" id="GO:0043410">
    <property type="term" value="P:positive regulation of MAPK cascade"/>
    <property type="evidence" value="ECO:0007669"/>
    <property type="project" value="TreeGrafter"/>
</dbReference>
<dbReference type="OrthoDB" id="6358729at2759"/>
<dbReference type="GO" id="GO:0007204">
    <property type="term" value="P:positive regulation of cytosolic calcium ion concentration"/>
    <property type="evidence" value="ECO:0007669"/>
    <property type="project" value="TreeGrafter"/>
</dbReference>
<evidence type="ECO:0000256" key="1">
    <source>
        <dbReference type="ARBA" id="ARBA00004141"/>
    </source>
</evidence>
<evidence type="ECO:0000256" key="4">
    <source>
        <dbReference type="ARBA" id="ARBA00023224"/>
    </source>
</evidence>
<protein>
    <submittedName>
        <fullName evidence="5">Uncharacterized protein</fullName>
    </submittedName>
</protein>
<dbReference type="GO" id="GO:0071880">
    <property type="term" value="P:adenylate cyclase-activating adrenergic receptor signaling pathway"/>
    <property type="evidence" value="ECO:0007669"/>
    <property type="project" value="TreeGrafter"/>
</dbReference>
<dbReference type="SUPFAM" id="SSF81321">
    <property type="entry name" value="Family A G protein-coupled receptor-like"/>
    <property type="match status" value="1"/>
</dbReference>
<evidence type="ECO:0000313" key="6">
    <source>
        <dbReference type="Proteomes" id="UP000708208"/>
    </source>
</evidence>
<evidence type="ECO:0000313" key="5">
    <source>
        <dbReference type="EMBL" id="CAG7829413.1"/>
    </source>
</evidence>
<dbReference type="AlphaFoldDB" id="A0A8J2L6D1"/>
<gene>
    <name evidence="5" type="ORF">AFUS01_LOCUS39277</name>
</gene>
<reference evidence="5" key="1">
    <citation type="submission" date="2021-06" db="EMBL/GenBank/DDBJ databases">
        <authorList>
            <person name="Hodson N. C."/>
            <person name="Mongue J. A."/>
            <person name="Jaron S. K."/>
        </authorList>
    </citation>
    <scope>NUCLEOTIDE SEQUENCE</scope>
</reference>
<dbReference type="Proteomes" id="UP000708208">
    <property type="component" value="Unassembled WGS sequence"/>
</dbReference>
<organism evidence="5 6">
    <name type="scientific">Allacma fusca</name>
    <dbReference type="NCBI Taxonomy" id="39272"/>
    <lineage>
        <taxon>Eukaryota</taxon>
        <taxon>Metazoa</taxon>
        <taxon>Ecdysozoa</taxon>
        <taxon>Arthropoda</taxon>
        <taxon>Hexapoda</taxon>
        <taxon>Collembola</taxon>
        <taxon>Symphypleona</taxon>
        <taxon>Sminthuridae</taxon>
        <taxon>Allacma</taxon>
    </lineage>
</organism>
<keyword evidence="6" id="KW-1185">Reference proteome</keyword>